<organism evidence="7 8">
    <name type="scientific">Nitrospirillum amazonense</name>
    <dbReference type="NCBI Taxonomy" id="28077"/>
    <lineage>
        <taxon>Bacteria</taxon>
        <taxon>Pseudomonadati</taxon>
        <taxon>Pseudomonadota</taxon>
        <taxon>Alphaproteobacteria</taxon>
        <taxon>Rhodospirillales</taxon>
        <taxon>Azospirillaceae</taxon>
        <taxon>Nitrospirillum</taxon>
    </lineage>
</organism>
<dbReference type="GO" id="GO:0043546">
    <property type="term" value="F:molybdopterin cofactor binding"/>
    <property type="evidence" value="ECO:0007669"/>
    <property type="project" value="TreeGrafter"/>
</dbReference>
<dbReference type="GO" id="GO:0020037">
    <property type="term" value="F:heme binding"/>
    <property type="evidence" value="ECO:0007669"/>
    <property type="project" value="TreeGrafter"/>
</dbReference>
<dbReference type="GO" id="GO:0030151">
    <property type="term" value="F:molybdenum ion binding"/>
    <property type="evidence" value="ECO:0007669"/>
    <property type="project" value="InterPro"/>
</dbReference>
<evidence type="ECO:0000256" key="2">
    <source>
        <dbReference type="ARBA" id="ARBA00022505"/>
    </source>
</evidence>
<dbReference type="PRINTS" id="PR00407">
    <property type="entry name" value="EUMOPTERIN"/>
</dbReference>
<dbReference type="GO" id="GO:0008482">
    <property type="term" value="F:sulfite oxidase activity"/>
    <property type="evidence" value="ECO:0007669"/>
    <property type="project" value="TreeGrafter"/>
</dbReference>
<feature type="domain" description="Oxidoreductase molybdopterin-binding" evidence="5">
    <location>
        <begin position="90"/>
        <end position="260"/>
    </location>
</feature>
<name>A0A560FGT1_9PROT</name>
<dbReference type="AlphaFoldDB" id="A0A560FGT1"/>
<dbReference type="Proteomes" id="UP000319859">
    <property type="component" value="Unassembled WGS sequence"/>
</dbReference>
<dbReference type="EMBL" id="VITN01000006">
    <property type="protein sequence ID" value="TWB20821.1"/>
    <property type="molecule type" value="Genomic_DNA"/>
</dbReference>
<dbReference type="GO" id="GO:0006790">
    <property type="term" value="P:sulfur compound metabolic process"/>
    <property type="evidence" value="ECO:0007669"/>
    <property type="project" value="TreeGrafter"/>
</dbReference>
<dbReference type="InterPro" id="IPR005066">
    <property type="entry name" value="MoCF_OxRdtse_dimer"/>
</dbReference>
<dbReference type="Pfam" id="PF03404">
    <property type="entry name" value="Mo-co_dimer"/>
    <property type="match status" value="1"/>
</dbReference>
<keyword evidence="2" id="KW-0500">Molybdenum</keyword>
<evidence type="ECO:0000256" key="4">
    <source>
        <dbReference type="ARBA" id="ARBA00023002"/>
    </source>
</evidence>
<dbReference type="InterPro" id="IPR036374">
    <property type="entry name" value="OxRdtase_Mopterin-bd_sf"/>
</dbReference>
<dbReference type="PANTHER" id="PTHR19372:SF7">
    <property type="entry name" value="SULFITE OXIDASE, MITOCHONDRIAL"/>
    <property type="match status" value="1"/>
</dbReference>
<dbReference type="InterPro" id="IPR000572">
    <property type="entry name" value="OxRdtase_Mopterin-bd_dom"/>
</dbReference>
<protein>
    <submittedName>
        <fullName evidence="7">DMSO/TMAO reductase YedYZ molybdopterin-dependent catalytic subunit</fullName>
    </submittedName>
</protein>
<keyword evidence="4" id="KW-0560">Oxidoreductase</keyword>
<dbReference type="InterPro" id="IPR008335">
    <property type="entry name" value="Mopterin_OxRdtase_euk"/>
</dbReference>
<dbReference type="SUPFAM" id="SSF81296">
    <property type="entry name" value="E set domains"/>
    <property type="match status" value="1"/>
</dbReference>
<evidence type="ECO:0000259" key="6">
    <source>
        <dbReference type="Pfam" id="PF03404"/>
    </source>
</evidence>
<dbReference type="PANTHER" id="PTHR19372">
    <property type="entry name" value="SULFITE REDUCTASE"/>
    <property type="match status" value="1"/>
</dbReference>
<keyword evidence="3" id="KW-0479">Metal-binding</keyword>
<dbReference type="RefSeq" id="WP_145750307.1">
    <property type="nucleotide sequence ID" value="NZ_VITN01000006.1"/>
</dbReference>
<proteinExistence type="predicted"/>
<comment type="cofactor">
    <cofactor evidence="1">
        <name>Mo-molybdopterin</name>
        <dbReference type="ChEBI" id="CHEBI:71302"/>
    </cofactor>
</comment>
<dbReference type="Gene3D" id="3.90.420.10">
    <property type="entry name" value="Oxidoreductase, molybdopterin-binding domain"/>
    <property type="match status" value="1"/>
</dbReference>
<sequence>MDQGHRVPMIGRRGFIAGAAALGALQHPTGALGALVRNVDEAVFTTAFPQKGRMILQRTRPPLLETPFEVFDQGVFTPNDRFFVRWHWAGIPEQVDVATFTLKVHGHVDRPLTLGLGELLAMPRLEYAAVNQCSGNSRGLFSPRVAGAQWRHGAMGNARWVGVPLKAVLDRAGVKAGAVAIRARGLDEPVVPDAPAFGKSLAIDHARDGEVMIAFQMNGEQLPLLNGFPLRLVVPGWYSTYWVKMLSDIEVLAAADDQYWTKTAYRIPDTPHASVTPGETGYAQVPINRMVPRSFITNLADGARVAAGKPLALRGLAFGGDQGVARVEVSADGGTTWGRAQLERDEGRYSFRQWRFTAPGPAAGSVRLMARCTNTAGEVQPLVANWNPNGFMRNVVETTTLTAA</sequence>
<evidence type="ECO:0000259" key="5">
    <source>
        <dbReference type="Pfam" id="PF00174"/>
    </source>
</evidence>
<feature type="domain" description="Moybdenum cofactor oxidoreductase dimerisation" evidence="6">
    <location>
        <begin position="287"/>
        <end position="395"/>
    </location>
</feature>
<accession>A0A560FGT1</accession>
<gene>
    <name evidence="7" type="ORF">FBZ89_106225</name>
</gene>
<comment type="caution">
    <text evidence="7">The sequence shown here is derived from an EMBL/GenBank/DDBJ whole genome shotgun (WGS) entry which is preliminary data.</text>
</comment>
<reference evidence="7 8" key="1">
    <citation type="submission" date="2019-06" db="EMBL/GenBank/DDBJ databases">
        <title>Genomic Encyclopedia of Type Strains, Phase IV (KMG-V): Genome sequencing to study the core and pangenomes of soil and plant-associated prokaryotes.</title>
        <authorList>
            <person name="Whitman W."/>
        </authorList>
    </citation>
    <scope>NUCLEOTIDE SEQUENCE [LARGE SCALE GENOMIC DNA]</scope>
    <source>
        <strain evidence="7 8">BR 11880</strain>
    </source>
</reference>
<evidence type="ECO:0000313" key="8">
    <source>
        <dbReference type="Proteomes" id="UP000319859"/>
    </source>
</evidence>
<dbReference type="SUPFAM" id="SSF56524">
    <property type="entry name" value="Oxidoreductase molybdopterin-binding domain"/>
    <property type="match status" value="1"/>
</dbReference>
<dbReference type="InterPro" id="IPR014756">
    <property type="entry name" value="Ig_E-set"/>
</dbReference>
<evidence type="ECO:0000256" key="3">
    <source>
        <dbReference type="ARBA" id="ARBA00022723"/>
    </source>
</evidence>
<dbReference type="Gene3D" id="2.60.40.650">
    <property type="match status" value="1"/>
</dbReference>
<evidence type="ECO:0000313" key="7">
    <source>
        <dbReference type="EMBL" id="TWB20821.1"/>
    </source>
</evidence>
<dbReference type="OrthoDB" id="9778777at2"/>
<dbReference type="Pfam" id="PF00174">
    <property type="entry name" value="Oxidored_molyb"/>
    <property type="match status" value="1"/>
</dbReference>
<evidence type="ECO:0000256" key="1">
    <source>
        <dbReference type="ARBA" id="ARBA00001924"/>
    </source>
</evidence>